<name>A0A1H5WXH3_9SPHI</name>
<evidence type="ECO:0000313" key="3">
    <source>
        <dbReference type="Proteomes" id="UP000236731"/>
    </source>
</evidence>
<dbReference type="SUPFAM" id="SSF56978">
    <property type="entry name" value="Perfringolysin"/>
    <property type="match status" value="1"/>
</dbReference>
<evidence type="ECO:0000256" key="1">
    <source>
        <dbReference type="SAM" id="SignalP"/>
    </source>
</evidence>
<feature type="chain" id="PRO_5009288822" evidence="1">
    <location>
        <begin position="24"/>
        <end position="289"/>
    </location>
</feature>
<reference evidence="3" key="1">
    <citation type="submission" date="2016-10" db="EMBL/GenBank/DDBJ databases">
        <authorList>
            <person name="Varghese N."/>
            <person name="Submissions S."/>
        </authorList>
    </citation>
    <scope>NUCLEOTIDE SEQUENCE [LARGE SCALE GENOMIC DNA]</scope>
    <source>
        <strain evidence="3">DSM 22361</strain>
    </source>
</reference>
<keyword evidence="1" id="KW-0732">Signal</keyword>
<dbReference type="GO" id="GO:0015485">
    <property type="term" value="F:cholesterol binding"/>
    <property type="evidence" value="ECO:0007669"/>
    <property type="project" value="InterPro"/>
</dbReference>
<dbReference type="Pfam" id="PF01289">
    <property type="entry name" value="Thiol_cytolysin"/>
    <property type="match status" value="1"/>
</dbReference>
<dbReference type="Gene3D" id="3.90.840.10">
    <property type="entry name" value="Thiol-activated cytolysin superfamily/Thiol-activated cytolysin, alpha-beta domain"/>
    <property type="match status" value="1"/>
</dbReference>
<sequence length="289" mass="32106">MGRMKKKIFVLTVVLMVCLEAFSQGKATVITAKAPEQLYLGAVLDKQSINTDTYRRLDIIQDELQVSFSIPGVRSMGVRSNSESMNQAIQAAVQKNGGVGTQEVSFSAGITELQDYNQLPIYFGQQINVANWFALSEKRRKQKSAFVLQLERIAFTVDMDLPPTGQFKVNQALLDKEAAKDLVYINSLNYGRKAIVIIESALAPEVVRPAFNQAVAQKPLSEKEQRILANCTFRVIKIGNNEGATQNTVNPLLDALQFVGKKFDLKDYGVPISFGAANFLDHSMFENQF</sequence>
<dbReference type="Gene3D" id="3.40.30.40">
    <property type="entry name" value="Perfringolysin"/>
    <property type="match status" value="1"/>
</dbReference>
<evidence type="ECO:0000313" key="2">
    <source>
        <dbReference type="EMBL" id="SEG04138.1"/>
    </source>
</evidence>
<accession>A0A1H5WXH3</accession>
<dbReference type="InterPro" id="IPR036363">
    <property type="entry name" value="Thiol_cytolysin_ab_sf"/>
</dbReference>
<dbReference type="Proteomes" id="UP000236731">
    <property type="component" value="Unassembled WGS sequence"/>
</dbReference>
<protein>
    <submittedName>
        <fullName evidence="2">Thiol-activated cytolysin</fullName>
    </submittedName>
</protein>
<feature type="signal peptide" evidence="1">
    <location>
        <begin position="1"/>
        <end position="23"/>
    </location>
</feature>
<dbReference type="AlphaFoldDB" id="A0A1H5WXH3"/>
<dbReference type="EMBL" id="FNUT01000004">
    <property type="protein sequence ID" value="SEG04138.1"/>
    <property type="molecule type" value="Genomic_DNA"/>
</dbReference>
<organism evidence="2 3">
    <name type="scientific">Sphingobacterium lactis</name>
    <dbReference type="NCBI Taxonomy" id="797291"/>
    <lineage>
        <taxon>Bacteria</taxon>
        <taxon>Pseudomonadati</taxon>
        <taxon>Bacteroidota</taxon>
        <taxon>Sphingobacteriia</taxon>
        <taxon>Sphingobacteriales</taxon>
        <taxon>Sphingobacteriaceae</taxon>
        <taxon>Sphingobacterium</taxon>
    </lineage>
</organism>
<dbReference type="InterPro" id="IPR036359">
    <property type="entry name" value="Thiol_cytolysin_sf"/>
</dbReference>
<gene>
    <name evidence="2" type="ORF">SAMN05421877_104199</name>
</gene>
<keyword evidence="3" id="KW-1185">Reference proteome</keyword>
<dbReference type="InterPro" id="IPR001869">
    <property type="entry name" value="Thiol_cytolysin"/>
</dbReference>
<proteinExistence type="predicted"/>